<organism evidence="1 2">
    <name type="scientific">Smittium mucronatum</name>
    <dbReference type="NCBI Taxonomy" id="133383"/>
    <lineage>
        <taxon>Eukaryota</taxon>
        <taxon>Fungi</taxon>
        <taxon>Fungi incertae sedis</taxon>
        <taxon>Zoopagomycota</taxon>
        <taxon>Kickxellomycotina</taxon>
        <taxon>Harpellomycetes</taxon>
        <taxon>Harpellales</taxon>
        <taxon>Legeriomycetaceae</taxon>
        <taxon>Smittium</taxon>
    </lineage>
</organism>
<dbReference type="EMBL" id="LSSL01000958">
    <property type="protein sequence ID" value="OLY83319.1"/>
    <property type="molecule type" value="Genomic_DNA"/>
</dbReference>
<gene>
    <name evidence="1" type="ORF">AYI68_g2544</name>
</gene>
<proteinExistence type="predicted"/>
<reference evidence="1 2" key="1">
    <citation type="journal article" date="2016" name="Mol. Biol. Evol.">
        <title>Genome-Wide Survey of Gut Fungi (Harpellales) Reveals the First Horizontally Transferred Ubiquitin Gene from a Mosquito Host.</title>
        <authorList>
            <person name="Wang Y."/>
            <person name="White M.M."/>
            <person name="Kvist S."/>
            <person name="Moncalvo J.M."/>
        </authorList>
    </citation>
    <scope>NUCLEOTIDE SEQUENCE [LARGE SCALE GENOMIC DNA]</scope>
    <source>
        <strain evidence="1 2">ALG-7-W6</strain>
    </source>
</reference>
<comment type="caution">
    <text evidence="1">The sequence shown here is derived from an EMBL/GenBank/DDBJ whole genome shotgun (WGS) entry which is preliminary data.</text>
</comment>
<dbReference type="AlphaFoldDB" id="A0A1R0H2E7"/>
<evidence type="ECO:0000313" key="1">
    <source>
        <dbReference type="EMBL" id="OLY83319.1"/>
    </source>
</evidence>
<protein>
    <submittedName>
        <fullName evidence="1">Uncharacterized protein</fullName>
    </submittedName>
</protein>
<keyword evidence="2" id="KW-1185">Reference proteome</keyword>
<dbReference type="Proteomes" id="UP000187455">
    <property type="component" value="Unassembled WGS sequence"/>
</dbReference>
<name>A0A1R0H2E7_9FUNG</name>
<accession>A0A1R0H2E7</accession>
<sequence>MSLADNLAEEAGVAPIARALGIGVLGGRPIRPDNLCMYRVILSTVSGLDLSFRYLSGPRYLVWVITGVMSIEGLTNEVNEAFSRAPKNSLNIRTFSYSSGFSTSINIDDFYAQTVPTFILQSL</sequence>
<evidence type="ECO:0000313" key="2">
    <source>
        <dbReference type="Proteomes" id="UP000187455"/>
    </source>
</evidence>